<evidence type="ECO:0000313" key="3">
    <source>
        <dbReference type="Proteomes" id="UP000661858"/>
    </source>
</evidence>
<reference evidence="2" key="1">
    <citation type="submission" date="2021-01" db="EMBL/GenBank/DDBJ databases">
        <title>WGS of actinomycetes isolated from Thailand.</title>
        <authorList>
            <person name="Thawai C."/>
        </authorList>
    </citation>
    <scope>NUCLEOTIDE SEQUENCE</scope>
    <source>
        <strain evidence="2">RCU-197</strain>
    </source>
</reference>
<evidence type="ECO:0000256" key="1">
    <source>
        <dbReference type="SAM" id="MobiDB-lite"/>
    </source>
</evidence>
<dbReference type="EMBL" id="JAERRK010000003">
    <property type="protein sequence ID" value="MBL1081770.1"/>
    <property type="molecule type" value="Genomic_DNA"/>
</dbReference>
<dbReference type="AlphaFoldDB" id="A0A937EGM4"/>
<protein>
    <submittedName>
        <fullName evidence="2">Uncharacterized protein</fullName>
    </submittedName>
</protein>
<feature type="region of interest" description="Disordered" evidence="1">
    <location>
        <begin position="38"/>
        <end position="61"/>
    </location>
</feature>
<proteinExistence type="predicted"/>
<name>A0A937EGM4_9ACTN</name>
<sequence>MRRRRTPLLLAGAAVLGLLSGTCAGYLVQAGREPTALPPLSQPRLAQAGGGAPEHLSAAQDRKVKFDGDLRRLLLKKPSDAREAPTRSGEDGWISLARVAEGYNDPAGGYAWQLGSEFRRSAAVGWREGGTRTVGIQLLQYRQEEVLGARHVAEDGYFYAADDGDTDSWAIPGTGDGTAYVHRTPETAYGMTMYTAEAYAWRGDVAMEIWVTDTGPIRKKTILDLAKRQMERL</sequence>
<comment type="caution">
    <text evidence="2">The sequence shown here is derived from an EMBL/GenBank/DDBJ whole genome shotgun (WGS) entry which is preliminary data.</text>
</comment>
<organism evidence="2 3">
    <name type="scientific">Streptomyces actinomycinicus</name>
    <dbReference type="NCBI Taxonomy" id="1695166"/>
    <lineage>
        <taxon>Bacteria</taxon>
        <taxon>Bacillati</taxon>
        <taxon>Actinomycetota</taxon>
        <taxon>Actinomycetes</taxon>
        <taxon>Kitasatosporales</taxon>
        <taxon>Streptomycetaceae</taxon>
        <taxon>Streptomyces</taxon>
    </lineage>
</organism>
<dbReference type="Proteomes" id="UP000661858">
    <property type="component" value="Unassembled WGS sequence"/>
</dbReference>
<evidence type="ECO:0000313" key="2">
    <source>
        <dbReference type="EMBL" id="MBL1081770.1"/>
    </source>
</evidence>
<gene>
    <name evidence="2" type="ORF">JK359_07205</name>
</gene>
<keyword evidence="3" id="KW-1185">Reference proteome</keyword>
<accession>A0A937EGM4</accession>